<dbReference type="SUPFAM" id="SSF48726">
    <property type="entry name" value="Immunoglobulin"/>
    <property type="match status" value="1"/>
</dbReference>
<keyword evidence="2" id="KW-1133">Transmembrane helix</keyword>
<dbReference type="Proteomes" id="UP001152320">
    <property type="component" value="Chromosome 21"/>
</dbReference>
<dbReference type="OrthoDB" id="10012075at2759"/>
<feature type="compositionally biased region" description="Basic and acidic residues" evidence="1">
    <location>
        <begin position="592"/>
        <end position="603"/>
    </location>
</feature>
<dbReference type="Pfam" id="PF00047">
    <property type="entry name" value="ig"/>
    <property type="match status" value="1"/>
</dbReference>
<feature type="region of interest" description="Disordered" evidence="1">
    <location>
        <begin position="567"/>
        <end position="643"/>
    </location>
</feature>
<keyword evidence="6" id="KW-1185">Reference proteome</keyword>
<dbReference type="Gene3D" id="2.60.40.10">
    <property type="entry name" value="Immunoglobulins"/>
    <property type="match status" value="1"/>
</dbReference>
<dbReference type="SMART" id="SM00408">
    <property type="entry name" value="IGc2"/>
    <property type="match status" value="1"/>
</dbReference>
<dbReference type="InterPro" id="IPR007110">
    <property type="entry name" value="Ig-like_dom"/>
</dbReference>
<keyword evidence="2" id="KW-0472">Membrane</keyword>
<dbReference type="PROSITE" id="PS50835">
    <property type="entry name" value="IG_LIKE"/>
    <property type="match status" value="1"/>
</dbReference>
<dbReference type="InterPro" id="IPR013783">
    <property type="entry name" value="Ig-like_fold"/>
</dbReference>
<evidence type="ECO:0000256" key="3">
    <source>
        <dbReference type="SAM" id="SignalP"/>
    </source>
</evidence>
<dbReference type="SMART" id="SM00409">
    <property type="entry name" value="IG"/>
    <property type="match status" value="1"/>
</dbReference>
<evidence type="ECO:0000256" key="2">
    <source>
        <dbReference type="SAM" id="Phobius"/>
    </source>
</evidence>
<gene>
    <name evidence="5" type="ORF">HOLleu_38893</name>
</gene>
<protein>
    <recommendedName>
        <fullName evidence="4">Ig-like domain-containing protein</fullName>
    </recommendedName>
</protein>
<feature type="signal peptide" evidence="3">
    <location>
        <begin position="1"/>
        <end position="18"/>
    </location>
</feature>
<evidence type="ECO:0000313" key="6">
    <source>
        <dbReference type="Proteomes" id="UP001152320"/>
    </source>
</evidence>
<dbReference type="CDD" id="cd00096">
    <property type="entry name" value="Ig"/>
    <property type="match status" value="1"/>
</dbReference>
<keyword evidence="3" id="KW-0732">Signal</keyword>
<name>A0A9Q1BDX6_HOLLE</name>
<dbReference type="EMBL" id="JAIZAY010000021">
    <property type="protein sequence ID" value="KAJ8021634.1"/>
    <property type="molecule type" value="Genomic_DNA"/>
</dbReference>
<comment type="caution">
    <text evidence="5">The sequence shown here is derived from an EMBL/GenBank/DDBJ whole genome shotgun (WGS) entry which is preliminary data.</text>
</comment>
<feature type="transmembrane region" description="Helical" evidence="2">
    <location>
        <begin position="652"/>
        <end position="674"/>
    </location>
</feature>
<reference evidence="5" key="1">
    <citation type="submission" date="2021-10" db="EMBL/GenBank/DDBJ databases">
        <title>Tropical sea cucumber genome reveals ecological adaptation and Cuvierian tubules defense mechanism.</title>
        <authorList>
            <person name="Chen T."/>
        </authorList>
    </citation>
    <scope>NUCLEOTIDE SEQUENCE</scope>
    <source>
        <strain evidence="5">Nanhai2018</strain>
        <tissue evidence="5">Muscle</tissue>
    </source>
</reference>
<dbReference type="InterPro" id="IPR003598">
    <property type="entry name" value="Ig_sub2"/>
</dbReference>
<dbReference type="InterPro" id="IPR036179">
    <property type="entry name" value="Ig-like_dom_sf"/>
</dbReference>
<dbReference type="InterPro" id="IPR013151">
    <property type="entry name" value="Immunoglobulin_dom"/>
</dbReference>
<evidence type="ECO:0000259" key="4">
    <source>
        <dbReference type="PROSITE" id="PS50835"/>
    </source>
</evidence>
<feature type="chain" id="PRO_5040157220" description="Ig-like domain-containing protein" evidence="3">
    <location>
        <begin position="19"/>
        <end position="687"/>
    </location>
</feature>
<evidence type="ECO:0000313" key="5">
    <source>
        <dbReference type="EMBL" id="KAJ8021634.1"/>
    </source>
</evidence>
<keyword evidence="2" id="KW-0812">Transmembrane</keyword>
<proteinExistence type="predicted"/>
<dbReference type="AlphaFoldDB" id="A0A9Q1BDX6"/>
<organism evidence="5 6">
    <name type="scientific">Holothuria leucospilota</name>
    <name type="common">Black long sea cucumber</name>
    <name type="synonym">Mertensiothuria leucospilota</name>
    <dbReference type="NCBI Taxonomy" id="206669"/>
    <lineage>
        <taxon>Eukaryota</taxon>
        <taxon>Metazoa</taxon>
        <taxon>Echinodermata</taxon>
        <taxon>Eleutherozoa</taxon>
        <taxon>Echinozoa</taxon>
        <taxon>Holothuroidea</taxon>
        <taxon>Aspidochirotacea</taxon>
        <taxon>Aspidochirotida</taxon>
        <taxon>Holothuriidae</taxon>
        <taxon>Holothuria</taxon>
    </lineage>
</organism>
<sequence length="687" mass="76322">MELALFLFSVVFYGFSVAVIRIEPSGGGNITEGDELSLSCIMEDPTFGNIDWYKGKVKLSDGVRSLKPDDYNLSHSSTPEEGLQRFVLHVKSVTKYNDGNYKCKASSEDGVEAKPLKYVLSVLYVPHPKYPLCNVSISKQLAICESEKGNPEIRLQWRRQSIVSTDMESLPLKIDKFTHKKIAYFDRIPSPMDLDDAIVCVLHTQPERNCSISLRDVYESFDQPTISSNITVLATESATVSCSTTLNLTNSEFVFQYETFPHNRSLLIAQDDKSILFSAIPVGVEYIQISCLFKWGYFDSLTSELTFITVIQPTTTPNPLGTHRMTSTPVTPSILIQKQSSIQPRMTTTSTTQYETNHNFAALTTLGQVSTDHEYQMSTPTYFQSSQTSSVPPYSSGMEQTEHVPKEVYSTSPPSSTVDNLPKDIFTTDKFTTIKHLPPDLERTSPSDINTNEANTDQLLPTLIHRLSTVSVFPLATKLYTKTTTVNEIKSVSRTVVDKAPPENLVTDFLTTDLLTTTHDSITNPLNVVSTKENTANVPRNLPTEAHGTPSPTMSHYTAPSRVTSMTSTFSKATSDTTSPHEITTPPQSLSSRRDGSLARGTEKAPVFINDADKTKPSLNGKPYTTKGHLNNEQNGKGIAEQGTNKDNEYTFIIYIVIICCGCTTLAMITIYLLRRKKKSREYRVDA</sequence>
<evidence type="ECO:0000256" key="1">
    <source>
        <dbReference type="SAM" id="MobiDB-lite"/>
    </source>
</evidence>
<feature type="domain" description="Ig-like" evidence="4">
    <location>
        <begin position="30"/>
        <end position="121"/>
    </location>
</feature>
<dbReference type="InterPro" id="IPR003599">
    <property type="entry name" value="Ig_sub"/>
</dbReference>
<accession>A0A9Q1BDX6</accession>
<feature type="compositionally biased region" description="Polar residues" evidence="1">
    <location>
        <begin position="567"/>
        <end position="591"/>
    </location>
</feature>